<comment type="caution">
    <text evidence="1">The sequence shown here is derived from an EMBL/GenBank/DDBJ whole genome shotgun (WGS) entry which is preliminary data.</text>
</comment>
<dbReference type="Proteomes" id="UP000811609">
    <property type="component" value="Chromosome 1"/>
</dbReference>
<sequence length="277" mass="30897">MVVSEDVADLDYPQLMAMGEKFERAAAKMTKDTAHSAITGGDGASSRQIIMGNPTYQPASRMDSGIPGPINLDGCKLPPGYIPPTKQLWNLPTAGIKGVMLVLPDDIEQYDEAISRWESITINYINGMNWDSNLDKVYAIENTLGEKEKLTWLGWRAAYENEYNGLVEMAGEARNITSAIRRMFTGKDAYQGDVGAQNRAYVDLERLTCKDMSHVFSYLNQYFSLAAKSGRMWVGSELSEKFFRKLPPVIGPAIEQSFSTKYPGVGINVPLRIYFTY</sequence>
<gene>
    <name evidence="1" type="ORF">CIPAW_01G014800</name>
</gene>
<dbReference type="EMBL" id="CM031809">
    <property type="protein sequence ID" value="KAG6666202.1"/>
    <property type="molecule type" value="Genomic_DNA"/>
</dbReference>
<evidence type="ECO:0000313" key="1">
    <source>
        <dbReference type="EMBL" id="KAG6666202.1"/>
    </source>
</evidence>
<proteinExistence type="predicted"/>
<keyword evidence="2" id="KW-1185">Reference proteome</keyword>
<dbReference type="Pfam" id="PF22909">
    <property type="entry name" value="Caulimovir_coat_dom"/>
    <property type="match status" value="1"/>
</dbReference>
<accession>A0A8T1RJI6</accession>
<protein>
    <submittedName>
        <fullName evidence="1">Uncharacterized protein</fullName>
    </submittedName>
</protein>
<organism evidence="1 2">
    <name type="scientific">Carya illinoinensis</name>
    <name type="common">Pecan</name>
    <dbReference type="NCBI Taxonomy" id="32201"/>
    <lineage>
        <taxon>Eukaryota</taxon>
        <taxon>Viridiplantae</taxon>
        <taxon>Streptophyta</taxon>
        <taxon>Embryophyta</taxon>
        <taxon>Tracheophyta</taxon>
        <taxon>Spermatophyta</taxon>
        <taxon>Magnoliopsida</taxon>
        <taxon>eudicotyledons</taxon>
        <taxon>Gunneridae</taxon>
        <taxon>Pentapetalae</taxon>
        <taxon>rosids</taxon>
        <taxon>fabids</taxon>
        <taxon>Fagales</taxon>
        <taxon>Juglandaceae</taxon>
        <taxon>Carya</taxon>
    </lineage>
</organism>
<dbReference type="AlphaFoldDB" id="A0A8T1RJI6"/>
<name>A0A8T1RJI6_CARIL</name>
<reference evidence="1" key="1">
    <citation type="submission" date="2020-12" db="EMBL/GenBank/DDBJ databases">
        <title>WGS assembly of Carya illinoinensis cv. Pawnee.</title>
        <authorList>
            <person name="Platts A."/>
            <person name="Shu S."/>
            <person name="Wright S."/>
            <person name="Barry K."/>
            <person name="Edger P."/>
            <person name="Pires J.C."/>
            <person name="Schmutz J."/>
        </authorList>
    </citation>
    <scope>NUCLEOTIDE SEQUENCE</scope>
    <source>
        <tissue evidence="1">Leaf</tissue>
    </source>
</reference>
<evidence type="ECO:0000313" key="2">
    <source>
        <dbReference type="Proteomes" id="UP000811609"/>
    </source>
</evidence>